<organism evidence="2 3">
    <name type="scientific">Araneus ventricosus</name>
    <name type="common">Orbweaver spider</name>
    <name type="synonym">Epeira ventricosa</name>
    <dbReference type="NCBI Taxonomy" id="182803"/>
    <lineage>
        <taxon>Eukaryota</taxon>
        <taxon>Metazoa</taxon>
        <taxon>Ecdysozoa</taxon>
        <taxon>Arthropoda</taxon>
        <taxon>Chelicerata</taxon>
        <taxon>Arachnida</taxon>
        <taxon>Araneae</taxon>
        <taxon>Araneomorphae</taxon>
        <taxon>Entelegynae</taxon>
        <taxon>Araneoidea</taxon>
        <taxon>Araneidae</taxon>
        <taxon>Araneus</taxon>
    </lineage>
</organism>
<dbReference type="AlphaFoldDB" id="A0A4Y2IFD6"/>
<proteinExistence type="predicted"/>
<evidence type="ECO:0000313" key="2">
    <source>
        <dbReference type="EMBL" id="GBM76378.1"/>
    </source>
</evidence>
<evidence type="ECO:0000313" key="3">
    <source>
        <dbReference type="Proteomes" id="UP000499080"/>
    </source>
</evidence>
<feature type="compositionally biased region" description="Polar residues" evidence="1">
    <location>
        <begin position="83"/>
        <end position="98"/>
    </location>
</feature>
<protein>
    <submittedName>
        <fullName evidence="2">Uncharacterized protein</fullName>
    </submittedName>
</protein>
<accession>A0A4Y2IFD6</accession>
<evidence type="ECO:0000256" key="1">
    <source>
        <dbReference type="SAM" id="MobiDB-lite"/>
    </source>
</evidence>
<gene>
    <name evidence="2" type="ORF">AVEN_165978_1</name>
</gene>
<sequence length="105" mass="11920">MIHLAGHVPSAYPDSNFSLQQGCNNLALQVCKLAGSLILQECKFETSFSKRRSHRTSNFQQAYRVKLIANYSKNRECRQTLDSNTRQLLPNHSTSGTSIAEHRLR</sequence>
<comment type="caution">
    <text evidence="2">The sequence shown here is derived from an EMBL/GenBank/DDBJ whole genome shotgun (WGS) entry which is preliminary data.</text>
</comment>
<dbReference type="Proteomes" id="UP000499080">
    <property type="component" value="Unassembled WGS sequence"/>
</dbReference>
<dbReference type="EMBL" id="BGPR01002617">
    <property type="protein sequence ID" value="GBM76378.1"/>
    <property type="molecule type" value="Genomic_DNA"/>
</dbReference>
<name>A0A4Y2IFD6_ARAVE</name>
<feature type="region of interest" description="Disordered" evidence="1">
    <location>
        <begin position="83"/>
        <end position="105"/>
    </location>
</feature>
<keyword evidence="3" id="KW-1185">Reference proteome</keyword>
<reference evidence="2 3" key="1">
    <citation type="journal article" date="2019" name="Sci. Rep.">
        <title>Orb-weaving spider Araneus ventricosus genome elucidates the spidroin gene catalogue.</title>
        <authorList>
            <person name="Kono N."/>
            <person name="Nakamura H."/>
            <person name="Ohtoshi R."/>
            <person name="Moran D.A.P."/>
            <person name="Shinohara A."/>
            <person name="Yoshida Y."/>
            <person name="Fujiwara M."/>
            <person name="Mori M."/>
            <person name="Tomita M."/>
            <person name="Arakawa K."/>
        </authorList>
    </citation>
    <scope>NUCLEOTIDE SEQUENCE [LARGE SCALE GENOMIC DNA]</scope>
</reference>